<dbReference type="GO" id="GO:0003964">
    <property type="term" value="F:RNA-directed DNA polymerase activity"/>
    <property type="evidence" value="ECO:0007669"/>
    <property type="project" value="UniProtKB-KW"/>
</dbReference>
<evidence type="ECO:0000313" key="2">
    <source>
        <dbReference type="EMBL" id="GEZ84073.1"/>
    </source>
</evidence>
<dbReference type="PANTHER" id="PTHR33116:SF79">
    <property type="entry name" value="REVERSE TRANSCRIPTASE DOMAIN, ZINC FINGER, CCHC-TYPE-RELATED"/>
    <property type="match status" value="1"/>
</dbReference>
<dbReference type="EMBL" id="BKCJ010330800">
    <property type="protein sequence ID" value="GEZ84073.1"/>
    <property type="molecule type" value="Genomic_DNA"/>
</dbReference>
<accession>A0A699IPU6</accession>
<keyword evidence="2" id="KW-0548">Nucleotidyltransferase</keyword>
<proteinExistence type="predicted"/>
<dbReference type="AlphaFoldDB" id="A0A699IPU6"/>
<organism evidence="2">
    <name type="scientific">Tanacetum cinerariifolium</name>
    <name type="common">Dalmatian daisy</name>
    <name type="synonym">Chrysanthemum cinerariifolium</name>
    <dbReference type="NCBI Taxonomy" id="118510"/>
    <lineage>
        <taxon>Eukaryota</taxon>
        <taxon>Viridiplantae</taxon>
        <taxon>Streptophyta</taxon>
        <taxon>Embryophyta</taxon>
        <taxon>Tracheophyta</taxon>
        <taxon>Spermatophyta</taxon>
        <taxon>Magnoliopsida</taxon>
        <taxon>eudicotyledons</taxon>
        <taxon>Gunneridae</taxon>
        <taxon>Pentapetalae</taxon>
        <taxon>asterids</taxon>
        <taxon>campanulids</taxon>
        <taxon>Asterales</taxon>
        <taxon>Asteraceae</taxon>
        <taxon>Asteroideae</taxon>
        <taxon>Anthemideae</taxon>
        <taxon>Anthemidinae</taxon>
        <taxon>Tanacetum</taxon>
    </lineage>
</organism>
<comment type="caution">
    <text evidence="2">The sequence shown here is derived from an EMBL/GenBank/DDBJ whole genome shotgun (WGS) entry which is preliminary data.</text>
</comment>
<keyword evidence="2" id="KW-0695">RNA-directed DNA polymerase</keyword>
<reference evidence="2" key="1">
    <citation type="journal article" date="2019" name="Sci. Rep.">
        <title>Draft genome of Tanacetum cinerariifolium, the natural source of mosquito coil.</title>
        <authorList>
            <person name="Yamashiro T."/>
            <person name="Shiraishi A."/>
            <person name="Satake H."/>
            <person name="Nakayama K."/>
        </authorList>
    </citation>
    <scope>NUCLEOTIDE SEQUENCE</scope>
</reference>
<evidence type="ECO:0000259" key="1">
    <source>
        <dbReference type="PROSITE" id="PS50878"/>
    </source>
</evidence>
<dbReference type="Pfam" id="PF13966">
    <property type="entry name" value="zf-RVT"/>
    <property type="match status" value="1"/>
</dbReference>
<feature type="non-terminal residue" evidence="2">
    <location>
        <position position="595"/>
    </location>
</feature>
<sequence>MESFHLSVARAVNDGIFKGLRITSSSSLSHIFYADDTVFIGEWSIENLDNLLKILNCFHLASGLCINVNKSHVLGVSVPLDIVRQGALRIGCEVMQTPLKYLGVMVKTLSIGGRLTLLKSVLGAVLIYNMSLFKAPKCVLHELERLRNNFFKGGDSQDSKITWVAWVNVLSSKKNEGLGVSSFFALNRALLLKWVWRYLVQDGSLWYHIISVIYGSRLECHSRNTLSPWGVILREVHQLASKGFNFHSHCKIRVGDGLNTRFWFDTWILDLSLNVRFPRLFALELDKDISVAAKWSAPSFDASFRRQVRDGVERNQWSALLHMLSTITLSSSSDRYFCDLNDDGAYRVKDIRSELDDLFLHSSAVANRWVNLVPIKVNIFTWRVSLDRLPTRGNLISRGVTLDSPLCPICELSHEDSSHLFFSCELGKSISQRICRWRNIQWEEVSSFVDWFTWFGFIRLPSKIKAVLEGVFYSAWWHVWSFRNKLIFDSSPPRRSVIFDDLVSASFNWHLSDHRPILLREFNTDYGATPFRLFHSWFDFQGFDDMITQTWNPISLNDSNAMVRFKKKLQALKKVIRLWIGNYKRNQMNRTTDIK</sequence>
<dbReference type="InterPro" id="IPR026960">
    <property type="entry name" value="RVT-Znf"/>
</dbReference>
<dbReference type="PANTHER" id="PTHR33116">
    <property type="entry name" value="REVERSE TRANSCRIPTASE ZINC-BINDING DOMAIN-CONTAINING PROTEIN-RELATED-RELATED"/>
    <property type="match status" value="1"/>
</dbReference>
<dbReference type="InterPro" id="IPR000477">
    <property type="entry name" value="RT_dom"/>
</dbReference>
<keyword evidence="2" id="KW-0808">Transferase</keyword>
<protein>
    <submittedName>
        <fullName evidence="2">RNA-directed DNA polymerase, eukaryota</fullName>
    </submittedName>
</protein>
<name>A0A699IPU6_TANCI</name>
<feature type="domain" description="Reverse transcriptase" evidence="1">
    <location>
        <begin position="1"/>
        <end position="106"/>
    </location>
</feature>
<gene>
    <name evidence="2" type="ORF">Tci_556046</name>
</gene>
<dbReference type="PROSITE" id="PS50878">
    <property type="entry name" value="RT_POL"/>
    <property type="match status" value="1"/>
</dbReference>